<evidence type="ECO:0000256" key="2">
    <source>
        <dbReference type="SAM" id="SignalP"/>
    </source>
</evidence>
<proteinExistence type="predicted"/>
<feature type="chain" id="PRO_5002247722" evidence="2">
    <location>
        <begin position="40"/>
        <end position="123"/>
    </location>
</feature>
<evidence type="ECO:0000256" key="1">
    <source>
        <dbReference type="SAM" id="MobiDB-lite"/>
    </source>
</evidence>
<evidence type="ECO:0000313" key="4">
    <source>
        <dbReference type="Proteomes" id="UP000032221"/>
    </source>
</evidence>
<feature type="signal peptide" evidence="2">
    <location>
        <begin position="1"/>
        <end position="39"/>
    </location>
</feature>
<accession>A0A0D1LEV8</accession>
<dbReference type="OrthoDB" id="4638573at2"/>
<reference evidence="3 4" key="1">
    <citation type="submission" date="2015-01" db="EMBL/GenBank/DDBJ databases">
        <title>Genome sequence of Mycobacterium llatzerense and Mycobacterium immunogenum recovered from brain abscess.</title>
        <authorList>
            <person name="Greninger A.L."/>
            <person name="Langelier C."/>
            <person name="Cunningham G."/>
            <person name="Chiu C.Y."/>
            <person name="Miller S."/>
        </authorList>
    </citation>
    <scope>NUCLEOTIDE SEQUENCE [LARGE SCALE GENOMIC DNA]</scope>
    <source>
        <strain evidence="3 4">CLUC14</strain>
    </source>
</reference>
<dbReference type="AlphaFoldDB" id="A0A0D1LEV8"/>
<comment type="caution">
    <text evidence="3">The sequence shown here is derived from an EMBL/GenBank/DDBJ whole genome shotgun (WGS) entry which is preliminary data.</text>
</comment>
<keyword evidence="2" id="KW-0732">Signal</keyword>
<dbReference type="Proteomes" id="UP000032221">
    <property type="component" value="Unassembled WGS sequence"/>
</dbReference>
<sequence>MNTTIRPNSKIKSAAFAGLLSAAALYAVPVILTAPSANATVGSDCMGSNQTYETKVGNGHLYEACTTTDKNGDKTKCSYVDGKAQGCIAVPLRKPKFNLDPSAVTPVDVTPSAGPHTLPDQRR</sequence>
<dbReference type="RefSeq" id="WP_043987664.1">
    <property type="nucleotide sequence ID" value="NZ_BAAARC010000007.1"/>
</dbReference>
<name>A0A0D1LEV8_9MYCO</name>
<gene>
    <name evidence="3" type="ORF">TL10_24110</name>
</gene>
<dbReference type="EMBL" id="JXST01000043">
    <property type="protein sequence ID" value="KIU14471.1"/>
    <property type="molecule type" value="Genomic_DNA"/>
</dbReference>
<keyword evidence="4" id="KW-1185">Reference proteome</keyword>
<protein>
    <submittedName>
        <fullName evidence="3">Uncharacterized protein</fullName>
    </submittedName>
</protein>
<organism evidence="3 4">
    <name type="scientific">Mycolicibacterium llatzerense</name>
    <dbReference type="NCBI Taxonomy" id="280871"/>
    <lineage>
        <taxon>Bacteria</taxon>
        <taxon>Bacillati</taxon>
        <taxon>Actinomycetota</taxon>
        <taxon>Actinomycetes</taxon>
        <taxon>Mycobacteriales</taxon>
        <taxon>Mycobacteriaceae</taxon>
        <taxon>Mycolicibacterium</taxon>
    </lineage>
</organism>
<evidence type="ECO:0000313" key="3">
    <source>
        <dbReference type="EMBL" id="KIU14471.1"/>
    </source>
</evidence>
<dbReference type="STRING" id="280871.TL10_24110"/>
<feature type="region of interest" description="Disordered" evidence="1">
    <location>
        <begin position="100"/>
        <end position="123"/>
    </location>
</feature>
<dbReference type="PATRIC" id="fig|280871.6.peg.4993"/>